<dbReference type="Gene3D" id="1.10.10.10">
    <property type="entry name" value="Winged helix-like DNA-binding domain superfamily/Winged helix DNA-binding domain"/>
    <property type="match status" value="1"/>
</dbReference>
<dbReference type="NCBIfam" id="NF047595">
    <property type="entry name" value="IS66_ISRel24_TnpA"/>
    <property type="match status" value="1"/>
</dbReference>
<organism evidence="2 3">
    <name type="scientific">Paracoccus maritimus</name>
    <dbReference type="NCBI Taxonomy" id="2933292"/>
    <lineage>
        <taxon>Bacteria</taxon>
        <taxon>Pseudomonadati</taxon>
        <taxon>Pseudomonadota</taxon>
        <taxon>Alphaproteobacteria</taxon>
        <taxon>Rhodobacterales</taxon>
        <taxon>Paracoccaceae</taxon>
        <taxon>Paracoccus</taxon>
    </lineage>
</organism>
<sequence length="138" mass="15252">MADHKFRPEIEVLSAADAPRRRHWSDGDKIAIVKESFLGHRQVTATARRHGVSRSLLTIWRRQYRAGELGAETPPSFIPLAVSPPMAPATVPATAPEAPRTTPDVQLEIVLRNGRRLLVPSSVEPEVLARLLPALESR</sequence>
<dbReference type="RefSeq" id="WP_260278652.1">
    <property type="nucleotide sequence ID" value="NZ_JANAVZ010000019.1"/>
</dbReference>
<accession>A0ABT2KFW7</accession>
<gene>
    <name evidence="2" type="ORF">MU516_18200</name>
</gene>
<reference evidence="2 3" key="1">
    <citation type="submission" date="2022-04" db="EMBL/GenBank/DDBJ databases">
        <title>Paracoccus sp. YLB-12 draft genome sequence.</title>
        <authorList>
            <person name="Yu L."/>
        </authorList>
    </citation>
    <scope>NUCLEOTIDE SEQUENCE [LARGE SCALE GENOMIC DNA]</scope>
    <source>
        <strain evidence="2 3">YLB-12</strain>
    </source>
</reference>
<keyword evidence="3" id="KW-1185">Reference proteome</keyword>
<dbReference type="PANTHER" id="PTHR37936">
    <property type="entry name" value="TRANSPOSASE INSC FOR INSERTION ELEMENT IS2A-RELATED"/>
    <property type="match status" value="1"/>
</dbReference>
<dbReference type="Pfam" id="PF01527">
    <property type="entry name" value="HTH_Tnp_1"/>
    <property type="match status" value="1"/>
</dbReference>
<dbReference type="PANTHER" id="PTHR37936:SF3">
    <property type="entry name" value="TRANSPOSASE INSC FOR INSERTION ELEMENT IS2A-RELATED"/>
    <property type="match status" value="1"/>
</dbReference>
<protein>
    <submittedName>
        <fullName evidence="2">Transposase</fullName>
    </submittedName>
</protein>
<dbReference type="SUPFAM" id="SSF48295">
    <property type="entry name" value="TrpR-like"/>
    <property type="match status" value="1"/>
</dbReference>
<evidence type="ECO:0000256" key="1">
    <source>
        <dbReference type="ARBA" id="ARBA00009964"/>
    </source>
</evidence>
<evidence type="ECO:0000313" key="3">
    <source>
        <dbReference type="Proteomes" id="UP001320702"/>
    </source>
</evidence>
<dbReference type="Proteomes" id="UP001320702">
    <property type="component" value="Unassembled WGS sequence"/>
</dbReference>
<proteinExistence type="inferred from homology"/>
<dbReference type="EMBL" id="JANAVZ010000019">
    <property type="protein sequence ID" value="MCT4334775.1"/>
    <property type="molecule type" value="Genomic_DNA"/>
</dbReference>
<comment type="caution">
    <text evidence="2">The sequence shown here is derived from an EMBL/GenBank/DDBJ whole genome shotgun (WGS) entry which is preliminary data.</text>
</comment>
<name>A0ABT2KFW7_9RHOB</name>
<dbReference type="InterPro" id="IPR036388">
    <property type="entry name" value="WH-like_DNA-bd_sf"/>
</dbReference>
<dbReference type="InterPro" id="IPR010921">
    <property type="entry name" value="Trp_repressor/repl_initiator"/>
</dbReference>
<comment type="similarity">
    <text evidence="1">Belongs to the transposase 8 family.</text>
</comment>
<dbReference type="InterPro" id="IPR002514">
    <property type="entry name" value="Transposase_8"/>
</dbReference>
<evidence type="ECO:0000313" key="2">
    <source>
        <dbReference type="EMBL" id="MCT4334775.1"/>
    </source>
</evidence>